<evidence type="ECO:0000313" key="8">
    <source>
        <dbReference type="Ensembl" id="ENSANIP00000000386.1"/>
    </source>
</evidence>
<proteinExistence type="inferred from homology"/>
<feature type="compositionally biased region" description="Low complexity" evidence="7">
    <location>
        <begin position="348"/>
        <end position="359"/>
    </location>
</feature>
<evidence type="ECO:0000256" key="4">
    <source>
        <dbReference type="ARBA" id="ARBA00023136"/>
    </source>
</evidence>
<feature type="region of interest" description="Disordered" evidence="7">
    <location>
        <begin position="318"/>
        <end position="359"/>
    </location>
</feature>
<keyword evidence="5" id="KW-0813">Transport</keyword>
<feature type="transmembrane region" description="Helical" evidence="5">
    <location>
        <begin position="154"/>
        <end position="172"/>
    </location>
</feature>
<dbReference type="Proteomes" id="UP000694541">
    <property type="component" value="Unplaced"/>
</dbReference>
<feature type="coiled-coil region" evidence="6">
    <location>
        <begin position="42"/>
        <end position="79"/>
    </location>
</feature>
<dbReference type="AlphaFoldDB" id="A0A8B9RP99"/>
<feature type="transmembrane region" description="Helical" evidence="5">
    <location>
        <begin position="119"/>
        <end position="142"/>
    </location>
</feature>
<keyword evidence="3 5" id="KW-1133">Transmembrane helix</keyword>
<evidence type="ECO:0000256" key="1">
    <source>
        <dbReference type="ARBA" id="ARBA00004141"/>
    </source>
</evidence>
<comment type="similarity">
    <text evidence="5">Belongs to the SCAMP family.</text>
</comment>
<dbReference type="GO" id="GO:0032588">
    <property type="term" value="C:trans-Golgi network membrane"/>
    <property type="evidence" value="ECO:0007669"/>
    <property type="project" value="TreeGrafter"/>
</dbReference>
<dbReference type="InterPro" id="IPR007273">
    <property type="entry name" value="SCAMP"/>
</dbReference>
<dbReference type="PANTHER" id="PTHR10687">
    <property type="entry name" value="SECRETORY CARRIER-ASSOCIATED MEMBRANE PROTEIN SCAMP"/>
    <property type="match status" value="1"/>
</dbReference>
<feature type="transmembrane region" description="Helical" evidence="5">
    <location>
        <begin position="224"/>
        <end position="248"/>
    </location>
</feature>
<keyword evidence="2 5" id="KW-0812">Transmembrane</keyword>
<evidence type="ECO:0000256" key="5">
    <source>
        <dbReference type="RuleBase" id="RU363122"/>
    </source>
</evidence>
<evidence type="ECO:0000256" key="3">
    <source>
        <dbReference type="ARBA" id="ARBA00022989"/>
    </source>
</evidence>
<name>A0A8B9RP99_9AVES</name>
<evidence type="ECO:0000313" key="9">
    <source>
        <dbReference type="Proteomes" id="UP000694541"/>
    </source>
</evidence>
<dbReference type="GO" id="GO:0015031">
    <property type="term" value="P:protein transport"/>
    <property type="evidence" value="ECO:0007669"/>
    <property type="project" value="InterPro"/>
</dbReference>
<reference evidence="8" key="1">
    <citation type="submission" date="2025-08" db="UniProtKB">
        <authorList>
            <consortium name="Ensembl"/>
        </authorList>
    </citation>
    <scope>IDENTIFICATION</scope>
</reference>
<protein>
    <recommendedName>
        <fullName evidence="5">Secretory carrier-associated membrane protein</fullName>
        <shortName evidence="5">Secretory carrier membrane protein</shortName>
    </recommendedName>
</protein>
<sequence length="359" mass="40371">MNLCNIRSVFIHNWRCLIIGNRLQMFILCLYFLSISNNACFVQEHALAQAELLKRQEELERKAAELDRREREMQSLNQQGGRKNNWPPLPENFPVGPCFYQDFSVDIPVEFQKTVKIMYYLWMFHTVTLFLNIFGCLAWFCIDATRGVDFGLSILWFLLFTPCSFVCWYRSLYGAFRSDSSFRFFVFFFVYICQFAVHVLQAAGFQRWGNCGWISSLTGLNKSIPVGIMMIIIAALFTASAVISLVMFKKVHGLYRTTGASFEKAQQEFATGVMSNKTVQTAAANAASTAATSAAQNAFKGNRMKVLANILLPPQLPPLQLPTASSPSSSQKHAAAQLHVPRAHSAQPDPTSYTPTSSS</sequence>
<evidence type="ECO:0000256" key="2">
    <source>
        <dbReference type="ARBA" id="ARBA00022692"/>
    </source>
</evidence>
<reference evidence="8" key="2">
    <citation type="submission" date="2025-09" db="UniProtKB">
        <authorList>
            <consortium name="Ensembl"/>
        </authorList>
    </citation>
    <scope>IDENTIFICATION</scope>
</reference>
<evidence type="ECO:0000256" key="7">
    <source>
        <dbReference type="SAM" id="MobiDB-lite"/>
    </source>
</evidence>
<evidence type="ECO:0000256" key="6">
    <source>
        <dbReference type="SAM" id="Coils"/>
    </source>
</evidence>
<dbReference type="PANTHER" id="PTHR10687:SF8">
    <property type="entry name" value="SECRETORY CARRIER-ASSOCIATED MEMBRANE PROTEIN 1"/>
    <property type="match status" value="1"/>
</dbReference>
<dbReference type="GO" id="GO:0055038">
    <property type="term" value="C:recycling endosome membrane"/>
    <property type="evidence" value="ECO:0007669"/>
    <property type="project" value="TreeGrafter"/>
</dbReference>
<comment type="subcellular location">
    <subcellularLocation>
        <location evidence="1 5">Membrane</location>
        <topology evidence="1 5">Multi-pass membrane protein</topology>
    </subcellularLocation>
</comment>
<keyword evidence="4 5" id="KW-0472">Membrane</keyword>
<organism evidence="8 9">
    <name type="scientific">Accipiter nisus</name>
    <name type="common">Eurasian sparrowhawk</name>
    <dbReference type="NCBI Taxonomy" id="211598"/>
    <lineage>
        <taxon>Eukaryota</taxon>
        <taxon>Metazoa</taxon>
        <taxon>Chordata</taxon>
        <taxon>Craniata</taxon>
        <taxon>Vertebrata</taxon>
        <taxon>Euteleostomi</taxon>
        <taxon>Archelosauria</taxon>
        <taxon>Archosauria</taxon>
        <taxon>Dinosauria</taxon>
        <taxon>Saurischia</taxon>
        <taxon>Theropoda</taxon>
        <taxon>Coelurosauria</taxon>
        <taxon>Aves</taxon>
        <taxon>Neognathae</taxon>
        <taxon>Neoaves</taxon>
        <taxon>Telluraves</taxon>
        <taxon>Accipitrimorphae</taxon>
        <taxon>Accipitriformes</taxon>
        <taxon>Accipitridae</taxon>
        <taxon>Accipitrinae</taxon>
        <taxon>Accipiter</taxon>
    </lineage>
</organism>
<feature type="transmembrane region" description="Helical" evidence="5">
    <location>
        <begin position="184"/>
        <end position="204"/>
    </location>
</feature>
<dbReference type="Ensembl" id="ENSANIT00000000397.1">
    <property type="protein sequence ID" value="ENSANIP00000000386.1"/>
    <property type="gene ID" value="ENSANIG00000000303.1"/>
</dbReference>
<keyword evidence="6" id="KW-0175">Coiled coil</keyword>
<keyword evidence="9" id="KW-1185">Reference proteome</keyword>
<accession>A0A8B9RP99</accession>
<feature type="compositionally biased region" description="Low complexity" evidence="7">
    <location>
        <begin position="321"/>
        <end position="331"/>
    </location>
</feature>
<dbReference type="Pfam" id="PF04144">
    <property type="entry name" value="SCAMP"/>
    <property type="match status" value="1"/>
</dbReference>